<dbReference type="InterPro" id="IPR029063">
    <property type="entry name" value="SAM-dependent_MTases_sf"/>
</dbReference>
<comment type="similarity">
    <text evidence="1">Belongs to the methyltransferase superfamily. Type-7 methyltransferase family.</text>
</comment>
<accession>A0AAE2BTH0</accession>
<dbReference type="InterPro" id="IPR005299">
    <property type="entry name" value="MeTrfase_7"/>
</dbReference>
<evidence type="ECO:0000256" key="1">
    <source>
        <dbReference type="ARBA" id="ARBA00007967"/>
    </source>
</evidence>
<dbReference type="SUPFAM" id="SSF53335">
    <property type="entry name" value="S-adenosyl-L-methionine-dependent methyltransferases"/>
    <property type="match status" value="1"/>
</dbReference>
<dbReference type="PANTHER" id="PTHR31009">
    <property type="entry name" value="S-ADENOSYL-L-METHIONINE:CARBOXYL METHYLTRANSFERASE FAMILY PROTEIN"/>
    <property type="match status" value="1"/>
</dbReference>
<dbReference type="AlphaFoldDB" id="A0AAE2BTH0"/>
<name>A0AAE2BTH0_9LAMI</name>
<keyword evidence="3" id="KW-0808">Transferase</keyword>
<dbReference type="Pfam" id="PF03492">
    <property type="entry name" value="Methyltransf_7"/>
    <property type="match status" value="1"/>
</dbReference>
<comment type="caution">
    <text evidence="6">The sequence shown here is derived from an EMBL/GenBank/DDBJ whole genome shotgun (WGS) entry which is preliminary data.</text>
</comment>
<evidence type="ECO:0000256" key="5">
    <source>
        <dbReference type="ARBA" id="ARBA00022842"/>
    </source>
</evidence>
<evidence type="ECO:0000313" key="6">
    <source>
        <dbReference type="EMBL" id="KAK4397142.1"/>
    </source>
</evidence>
<dbReference type="GO" id="GO:0008168">
    <property type="term" value="F:methyltransferase activity"/>
    <property type="evidence" value="ECO:0007669"/>
    <property type="project" value="UniProtKB-KW"/>
</dbReference>
<protein>
    <submittedName>
        <fullName evidence="6">Benzoate carboxyl methyltransferase</fullName>
    </submittedName>
</protein>
<evidence type="ECO:0000313" key="7">
    <source>
        <dbReference type="Proteomes" id="UP001289374"/>
    </source>
</evidence>
<gene>
    <name evidence="6" type="ORF">Sango_1550800</name>
</gene>
<sequence>MLADIVFPECFKMADLGCSSGPNCLFLMSLIIHKIQELSGHNNNYRSHSPEFEVFLNDLHGNDFNNLFKMLPAFHQKLNPTAQCFVSGLPGSFYCRLFPSKSLHLFILPTVCIGSPRMAIHIQVPEGVESNRNNIHMGTASPPAVFEAYLRQFQRDFSTFLSSRGEEMVPGGRMVLTFIGRSVADPYTKDDCIHIKILGDTLLDMIVEGAIKEADLHSFNMPFYTPSKQEVEAIIRSEGSFNLERLDHFLLPWNSHDVEHSNSDNHRPHKYKVVEMVTNSVRAYSEPLLSIHFGSFIMDGLFTRFGKKLAEHLSMEEPRSSISSFR</sequence>
<organism evidence="6 7">
    <name type="scientific">Sesamum angolense</name>
    <dbReference type="NCBI Taxonomy" id="2727404"/>
    <lineage>
        <taxon>Eukaryota</taxon>
        <taxon>Viridiplantae</taxon>
        <taxon>Streptophyta</taxon>
        <taxon>Embryophyta</taxon>
        <taxon>Tracheophyta</taxon>
        <taxon>Spermatophyta</taxon>
        <taxon>Magnoliopsida</taxon>
        <taxon>eudicotyledons</taxon>
        <taxon>Gunneridae</taxon>
        <taxon>Pentapetalae</taxon>
        <taxon>asterids</taxon>
        <taxon>lamiids</taxon>
        <taxon>Lamiales</taxon>
        <taxon>Pedaliaceae</taxon>
        <taxon>Sesamum</taxon>
    </lineage>
</organism>
<dbReference type="EMBL" id="JACGWL010000008">
    <property type="protein sequence ID" value="KAK4397142.1"/>
    <property type="molecule type" value="Genomic_DNA"/>
</dbReference>
<dbReference type="Gene3D" id="1.10.1200.270">
    <property type="entry name" value="Methyltransferase, alpha-helical capping domain"/>
    <property type="match status" value="1"/>
</dbReference>
<keyword evidence="7" id="KW-1185">Reference proteome</keyword>
<dbReference type="GO" id="GO:0046872">
    <property type="term" value="F:metal ion binding"/>
    <property type="evidence" value="ECO:0007669"/>
    <property type="project" value="UniProtKB-KW"/>
</dbReference>
<dbReference type="Gene3D" id="3.40.50.150">
    <property type="entry name" value="Vaccinia Virus protein VP39"/>
    <property type="match status" value="1"/>
</dbReference>
<keyword evidence="5" id="KW-0460">Magnesium</keyword>
<dbReference type="InterPro" id="IPR042086">
    <property type="entry name" value="MeTrfase_capping"/>
</dbReference>
<proteinExistence type="inferred from homology"/>
<evidence type="ECO:0000256" key="3">
    <source>
        <dbReference type="ARBA" id="ARBA00022679"/>
    </source>
</evidence>
<dbReference type="GO" id="GO:0032259">
    <property type="term" value="P:methylation"/>
    <property type="evidence" value="ECO:0007669"/>
    <property type="project" value="UniProtKB-KW"/>
</dbReference>
<keyword evidence="2 6" id="KW-0489">Methyltransferase</keyword>
<evidence type="ECO:0000256" key="2">
    <source>
        <dbReference type="ARBA" id="ARBA00022603"/>
    </source>
</evidence>
<evidence type="ECO:0000256" key="4">
    <source>
        <dbReference type="ARBA" id="ARBA00022723"/>
    </source>
</evidence>
<reference evidence="6" key="2">
    <citation type="journal article" date="2024" name="Plant">
        <title>Genomic evolution and insights into agronomic trait innovations of Sesamum species.</title>
        <authorList>
            <person name="Miao H."/>
            <person name="Wang L."/>
            <person name="Qu L."/>
            <person name="Liu H."/>
            <person name="Sun Y."/>
            <person name="Le M."/>
            <person name="Wang Q."/>
            <person name="Wei S."/>
            <person name="Zheng Y."/>
            <person name="Lin W."/>
            <person name="Duan Y."/>
            <person name="Cao H."/>
            <person name="Xiong S."/>
            <person name="Wang X."/>
            <person name="Wei L."/>
            <person name="Li C."/>
            <person name="Ma Q."/>
            <person name="Ju M."/>
            <person name="Zhao R."/>
            <person name="Li G."/>
            <person name="Mu C."/>
            <person name="Tian Q."/>
            <person name="Mei H."/>
            <person name="Zhang T."/>
            <person name="Gao T."/>
            <person name="Zhang H."/>
        </authorList>
    </citation>
    <scope>NUCLEOTIDE SEQUENCE</scope>
    <source>
        <strain evidence="6">K16</strain>
    </source>
</reference>
<dbReference type="Proteomes" id="UP001289374">
    <property type="component" value="Unassembled WGS sequence"/>
</dbReference>
<reference evidence="6" key="1">
    <citation type="submission" date="2020-06" db="EMBL/GenBank/DDBJ databases">
        <authorList>
            <person name="Li T."/>
            <person name="Hu X."/>
            <person name="Zhang T."/>
            <person name="Song X."/>
            <person name="Zhang H."/>
            <person name="Dai N."/>
            <person name="Sheng W."/>
            <person name="Hou X."/>
            <person name="Wei L."/>
        </authorList>
    </citation>
    <scope>NUCLEOTIDE SEQUENCE</scope>
    <source>
        <strain evidence="6">K16</strain>
        <tissue evidence="6">Leaf</tissue>
    </source>
</reference>
<keyword evidence="4" id="KW-0479">Metal-binding</keyword>